<protein>
    <submittedName>
        <fullName evidence="6">Response regulator transcription factor</fullName>
    </submittedName>
</protein>
<evidence type="ECO:0000256" key="1">
    <source>
        <dbReference type="ARBA" id="ARBA00023125"/>
    </source>
</evidence>
<feature type="domain" description="OmpR/PhoB-type" evidence="5">
    <location>
        <begin position="135"/>
        <end position="234"/>
    </location>
</feature>
<dbReference type="InterPro" id="IPR001789">
    <property type="entry name" value="Sig_transdc_resp-reg_receiver"/>
</dbReference>
<reference evidence="6" key="1">
    <citation type="submission" date="2021-11" db="EMBL/GenBank/DDBJ databases">
        <title>A Novel Adlercreutzia Species, isolated from a Allomyrina dichotoma larva feces.</title>
        <authorList>
            <person name="Suh M.K."/>
        </authorList>
    </citation>
    <scope>NUCLEOTIDE SEQUENCE</scope>
    <source>
        <strain evidence="6">JBNU-10</strain>
    </source>
</reference>
<evidence type="ECO:0000313" key="7">
    <source>
        <dbReference type="Proteomes" id="UP001430755"/>
    </source>
</evidence>
<dbReference type="PANTHER" id="PTHR48111">
    <property type="entry name" value="REGULATOR OF RPOS"/>
    <property type="match status" value="1"/>
</dbReference>
<dbReference type="CDD" id="cd00383">
    <property type="entry name" value="trans_reg_C"/>
    <property type="match status" value="1"/>
</dbReference>
<evidence type="ECO:0000256" key="2">
    <source>
        <dbReference type="PROSITE-ProRule" id="PRU00169"/>
    </source>
</evidence>
<feature type="DNA-binding region" description="OmpR/PhoB-type" evidence="3">
    <location>
        <begin position="135"/>
        <end position="234"/>
    </location>
</feature>
<dbReference type="Gene3D" id="1.10.10.10">
    <property type="entry name" value="Winged helix-like DNA-binding domain superfamily/Winged helix DNA-binding domain"/>
    <property type="match status" value="1"/>
</dbReference>
<feature type="domain" description="Response regulatory" evidence="4">
    <location>
        <begin position="7"/>
        <end position="121"/>
    </location>
</feature>
<dbReference type="Gene3D" id="6.10.250.690">
    <property type="match status" value="1"/>
</dbReference>
<comment type="caution">
    <text evidence="6">The sequence shown here is derived from an EMBL/GenBank/DDBJ whole genome shotgun (WGS) entry which is preliminary data.</text>
</comment>
<dbReference type="InterPro" id="IPR011006">
    <property type="entry name" value="CheY-like_superfamily"/>
</dbReference>
<organism evidence="6 7">
    <name type="scientific">Adlercreutzia faecimuris</name>
    <dbReference type="NCBI Taxonomy" id="2897341"/>
    <lineage>
        <taxon>Bacteria</taxon>
        <taxon>Bacillati</taxon>
        <taxon>Actinomycetota</taxon>
        <taxon>Coriobacteriia</taxon>
        <taxon>Eggerthellales</taxon>
        <taxon>Eggerthellaceae</taxon>
        <taxon>Adlercreutzia</taxon>
    </lineage>
</organism>
<gene>
    <name evidence="6" type="ORF">LPT13_02895</name>
</gene>
<keyword evidence="7" id="KW-1185">Reference proteome</keyword>
<dbReference type="InterPro" id="IPR036388">
    <property type="entry name" value="WH-like_DNA-bd_sf"/>
</dbReference>
<dbReference type="Gene3D" id="3.40.50.2300">
    <property type="match status" value="1"/>
</dbReference>
<sequence length="236" mass="25938">MMGDEREILVVEDDPAVRNLVATALDVRGYRHREATTGAAALVELTSSPDVSLVILDLGLPDRDGVEVIRALRGWSRMPVIVLSARQEDADKVEALDAGADDYLTKPFSVDELLARVRVALRRLDYAAPAQAAVPDVYRNGGLGIDFDAGVVTRDGAEVHLTPIEYKLLCLLARNTGKVLTHNYILKEVWGQALAADLPSLRVFMATLRKKIEPDPANPRYLQTHVGIGYRMLNVE</sequence>
<accession>A0ABS9WEL0</accession>
<evidence type="ECO:0000259" key="4">
    <source>
        <dbReference type="PROSITE" id="PS50110"/>
    </source>
</evidence>
<dbReference type="Proteomes" id="UP001430755">
    <property type="component" value="Unassembled WGS sequence"/>
</dbReference>
<dbReference type="PROSITE" id="PS50110">
    <property type="entry name" value="RESPONSE_REGULATORY"/>
    <property type="match status" value="1"/>
</dbReference>
<dbReference type="SMART" id="SM00862">
    <property type="entry name" value="Trans_reg_C"/>
    <property type="match status" value="1"/>
</dbReference>
<dbReference type="CDD" id="cd17620">
    <property type="entry name" value="REC_OmpR_KdpE-like"/>
    <property type="match status" value="1"/>
</dbReference>
<dbReference type="EMBL" id="JAJMLW010000001">
    <property type="protein sequence ID" value="MCI2241301.1"/>
    <property type="molecule type" value="Genomic_DNA"/>
</dbReference>
<dbReference type="SUPFAM" id="SSF52172">
    <property type="entry name" value="CheY-like"/>
    <property type="match status" value="1"/>
</dbReference>
<evidence type="ECO:0000256" key="3">
    <source>
        <dbReference type="PROSITE-ProRule" id="PRU01091"/>
    </source>
</evidence>
<evidence type="ECO:0000313" key="6">
    <source>
        <dbReference type="EMBL" id="MCI2241301.1"/>
    </source>
</evidence>
<dbReference type="Pfam" id="PF00072">
    <property type="entry name" value="Response_reg"/>
    <property type="match status" value="1"/>
</dbReference>
<feature type="modified residue" description="4-aspartylphosphate" evidence="2">
    <location>
        <position position="57"/>
    </location>
</feature>
<dbReference type="PROSITE" id="PS51755">
    <property type="entry name" value="OMPR_PHOB"/>
    <property type="match status" value="1"/>
</dbReference>
<name>A0ABS9WEL0_9ACTN</name>
<dbReference type="Pfam" id="PF00486">
    <property type="entry name" value="Trans_reg_C"/>
    <property type="match status" value="1"/>
</dbReference>
<keyword evidence="1 3" id="KW-0238">DNA-binding</keyword>
<proteinExistence type="predicted"/>
<dbReference type="InterPro" id="IPR039420">
    <property type="entry name" value="WalR-like"/>
</dbReference>
<evidence type="ECO:0000259" key="5">
    <source>
        <dbReference type="PROSITE" id="PS51755"/>
    </source>
</evidence>
<keyword evidence="2" id="KW-0597">Phosphoprotein</keyword>
<dbReference type="RefSeq" id="WP_242163329.1">
    <property type="nucleotide sequence ID" value="NZ_JAJMLW010000001.1"/>
</dbReference>
<dbReference type="InterPro" id="IPR001867">
    <property type="entry name" value="OmpR/PhoB-type_DNA-bd"/>
</dbReference>
<dbReference type="PANTHER" id="PTHR48111:SF50">
    <property type="entry name" value="KDP OPERON TRANSCRIPTIONAL REGULATORY PROTEIN KDPE"/>
    <property type="match status" value="1"/>
</dbReference>
<dbReference type="SMART" id="SM00448">
    <property type="entry name" value="REC"/>
    <property type="match status" value="1"/>
</dbReference>